<dbReference type="Proteomes" id="UP001058974">
    <property type="component" value="Chromosome 6"/>
</dbReference>
<evidence type="ECO:0000256" key="1">
    <source>
        <dbReference type="ARBA" id="ARBA00007210"/>
    </source>
</evidence>
<dbReference type="OrthoDB" id="642193at2759"/>
<evidence type="ECO:0000313" key="7">
    <source>
        <dbReference type="Proteomes" id="UP001058974"/>
    </source>
</evidence>
<comment type="caution">
    <text evidence="6">The sequence shown here is derived from an EMBL/GenBank/DDBJ whole genome shotgun (WGS) entry which is preliminary data.</text>
</comment>
<keyword evidence="7" id="KW-1185">Reference proteome</keyword>
<keyword evidence="3" id="KW-0268">Exocytosis</keyword>
<organism evidence="6 7">
    <name type="scientific">Pisum sativum</name>
    <name type="common">Garden pea</name>
    <name type="synonym">Lathyrus oleraceus</name>
    <dbReference type="NCBI Taxonomy" id="3888"/>
    <lineage>
        <taxon>Eukaryota</taxon>
        <taxon>Viridiplantae</taxon>
        <taxon>Streptophyta</taxon>
        <taxon>Embryophyta</taxon>
        <taxon>Tracheophyta</taxon>
        <taxon>Spermatophyta</taxon>
        <taxon>Magnoliopsida</taxon>
        <taxon>eudicotyledons</taxon>
        <taxon>Gunneridae</taxon>
        <taxon>Pentapetalae</taxon>
        <taxon>rosids</taxon>
        <taxon>fabids</taxon>
        <taxon>Fabales</taxon>
        <taxon>Fabaceae</taxon>
        <taxon>Papilionoideae</taxon>
        <taxon>50 kb inversion clade</taxon>
        <taxon>NPAAA clade</taxon>
        <taxon>Hologalegina</taxon>
        <taxon>IRL clade</taxon>
        <taxon>Fabeae</taxon>
        <taxon>Lathyrus</taxon>
    </lineage>
</organism>
<dbReference type="InterPro" id="IPR042561">
    <property type="entry name" value="Exo84_C_1"/>
</dbReference>
<dbReference type="SUPFAM" id="SSF74788">
    <property type="entry name" value="Cullin repeat-like"/>
    <property type="match status" value="1"/>
</dbReference>
<comment type="similarity">
    <text evidence="1">Belongs to the EXO84 family.</text>
</comment>
<dbReference type="EMBL" id="JAMSHJ010000006">
    <property type="protein sequence ID" value="KAI5395253.1"/>
    <property type="molecule type" value="Genomic_DNA"/>
</dbReference>
<evidence type="ECO:0000256" key="2">
    <source>
        <dbReference type="ARBA" id="ARBA00022448"/>
    </source>
</evidence>
<dbReference type="PANTHER" id="PTHR21426">
    <property type="entry name" value="EXOCYST COMPLEX COMPONENT 8"/>
    <property type="match status" value="1"/>
</dbReference>
<reference evidence="6 7" key="1">
    <citation type="journal article" date="2022" name="Nat. Genet.">
        <title>Improved pea reference genome and pan-genome highlight genomic features and evolutionary characteristics.</title>
        <authorList>
            <person name="Yang T."/>
            <person name="Liu R."/>
            <person name="Luo Y."/>
            <person name="Hu S."/>
            <person name="Wang D."/>
            <person name="Wang C."/>
            <person name="Pandey M.K."/>
            <person name="Ge S."/>
            <person name="Xu Q."/>
            <person name="Li N."/>
            <person name="Li G."/>
            <person name="Huang Y."/>
            <person name="Saxena R.K."/>
            <person name="Ji Y."/>
            <person name="Li M."/>
            <person name="Yan X."/>
            <person name="He Y."/>
            <person name="Liu Y."/>
            <person name="Wang X."/>
            <person name="Xiang C."/>
            <person name="Varshney R.K."/>
            <person name="Ding H."/>
            <person name="Gao S."/>
            <person name="Zong X."/>
        </authorList>
    </citation>
    <scope>NUCLEOTIDE SEQUENCE [LARGE SCALE GENOMIC DNA]</scope>
    <source>
        <strain evidence="6 7">cv. Zhongwan 6</strain>
    </source>
</reference>
<evidence type="ECO:0000259" key="5">
    <source>
        <dbReference type="Pfam" id="PF16528"/>
    </source>
</evidence>
<dbReference type="Gene3D" id="1.20.58.1210">
    <property type="entry name" value="Exo84p, N-terminal helical domain"/>
    <property type="match status" value="1"/>
</dbReference>
<evidence type="ECO:0000256" key="4">
    <source>
        <dbReference type="SAM" id="MobiDB-lite"/>
    </source>
</evidence>
<proteinExistence type="inferred from homology"/>
<dbReference type="GO" id="GO:0000145">
    <property type="term" value="C:exocyst"/>
    <property type="evidence" value="ECO:0007669"/>
    <property type="project" value="InterPro"/>
</dbReference>
<dbReference type="GO" id="GO:0008104">
    <property type="term" value="P:intracellular protein localization"/>
    <property type="evidence" value="ECO:0007669"/>
    <property type="project" value="TreeGrafter"/>
</dbReference>
<dbReference type="AlphaFoldDB" id="A0A9D4W5D0"/>
<dbReference type="Pfam" id="PF16528">
    <property type="entry name" value="Exo84_C"/>
    <property type="match status" value="1"/>
</dbReference>
<sequence>MESSSATKFRFRDHSIPVSRNSIHSSEPSSDDVVSIVSLSNSNISDQPDDNAKLDIESITGRGIKHLCDELQELKEAANLDLHKNICANYSSFLRILEEVTGVENELVQLENHFLSHQMLVKDLKDRIYPKILSINLTIEECLDFVVPSPPSELEAHINDVSEKMDILMSENKLDEALQVLESAYEDEALSNSDDEILLYNIMISEKKSMIIQQLIQMVENKRIEVPELKSALTTLCRLGDTQLAIHLLLKFYHLCIITGTNNLQWSSSSLNEIYIRKLAKFVFSMISQAAKSFEMLCGETSPYASELVLWSYEETMSFINCFDKFVKCTSEVSVGLSSAIKAAKFAFSYCSLLGKNQKLVLLPYLVEHLYPCMEKVLNTHINHFKKVIPIFSISDSWILEKYIVSRVFGGDGSSTEQPDYCLLTSSGRKVLTLLQAIAEDISPLVALEMENLVTSGLKNLFTEYIIILERALTYETNEMEEDSPRIKLAESLTQQVSILANLSTLVQFLSTMVKGIFSSRSSNHMDSQVVKNHSIVHQHQELDDFLLFIEESSIKLRNVFCQQLILRMLSTCSSHEIFSAIHYNDLFDANKTHNPMPSAIFQVLFLELRKIEKLEDENVFEVNWLMELLREVMVCMFILVSKNKEINATKEEHVILQTNEAKQFILDVQFLVEIGMYGGYFSTDPLLLLTVMKSTFNSAGHDPFKDADSDDWAIDVATGTIQNLLEIEKTSLHPKESRVTIKDDLHEHEDQTKESTYECNFSEVDDKTYLEDNVDSEEHESEVAIDAETDSSTFSSREGSLAERDCVDIDNVNMRQLSISYVQLENTDFEKVTDAGNDELSLTPSLGIAGQNSDNQTQRTDL</sequence>
<gene>
    <name evidence="6" type="ORF">KIW84_061741</name>
</gene>
<dbReference type="InterPro" id="IPR016159">
    <property type="entry name" value="Cullin_repeat-like_dom_sf"/>
</dbReference>
<feature type="region of interest" description="Disordered" evidence="4">
    <location>
        <begin position="844"/>
        <end position="863"/>
    </location>
</feature>
<dbReference type="GO" id="GO:0006887">
    <property type="term" value="P:exocytosis"/>
    <property type="evidence" value="ECO:0007669"/>
    <property type="project" value="UniProtKB-KW"/>
</dbReference>
<feature type="domain" description="Exocyst component Exo84 C-terminal" evidence="5">
    <location>
        <begin position="157"/>
        <end position="344"/>
    </location>
</feature>
<protein>
    <recommendedName>
        <fullName evidence="5">Exocyst component Exo84 C-terminal domain-containing protein</fullName>
    </recommendedName>
</protein>
<dbReference type="Gramene" id="Psat06G0174100-T1">
    <property type="protein sequence ID" value="KAI5395253.1"/>
    <property type="gene ID" value="KIW84_061741"/>
</dbReference>
<evidence type="ECO:0000313" key="6">
    <source>
        <dbReference type="EMBL" id="KAI5395253.1"/>
    </source>
</evidence>
<keyword evidence="2" id="KW-0813">Transport</keyword>
<evidence type="ECO:0000256" key="3">
    <source>
        <dbReference type="ARBA" id="ARBA00022483"/>
    </source>
</evidence>
<name>A0A9D4W5D0_PEA</name>
<dbReference type="InterPro" id="IPR032403">
    <property type="entry name" value="Exo84_C"/>
</dbReference>
<dbReference type="GO" id="GO:0006893">
    <property type="term" value="P:Golgi to plasma membrane transport"/>
    <property type="evidence" value="ECO:0007669"/>
    <property type="project" value="TreeGrafter"/>
</dbReference>
<dbReference type="InterPro" id="IPR033961">
    <property type="entry name" value="Exo84"/>
</dbReference>
<dbReference type="PANTHER" id="PTHR21426:SF13">
    <property type="entry name" value="OS08G0566700 PROTEIN"/>
    <property type="match status" value="1"/>
</dbReference>
<accession>A0A9D4W5D0</accession>